<dbReference type="RefSeq" id="WP_093784012.1">
    <property type="nucleotide sequence ID" value="NZ_FNIE01000004.1"/>
</dbReference>
<dbReference type="OrthoDB" id="9804723at2"/>
<keyword evidence="1" id="KW-0378">Hydrolase</keyword>
<reference evidence="3 4" key="1">
    <citation type="submission" date="2016-10" db="EMBL/GenBank/DDBJ databases">
        <authorList>
            <person name="de Groot N.N."/>
        </authorList>
    </citation>
    <scope>NUCLEOTIDE SEQUENCE [LARGE SCALE GENOMIC DNA]</scope>
    <source>
        <strain evidence="3 4">CGMCC 4.2022</strain>
    </source>
</reference>
<evidence type="ECO:0000313" key="3">
    <source>
        <dbReference type="EMBL" id="SDN46510.1"/>
    </source>
</evidence>
<gene>
    <name evidence="3" type="ORF">SAMN05216259_104228</name>
</gene>
<dbReference type="GO" id="GO:0016787">
    <property type="term" value="F:hydrolase activity"/>
    <property type="evidence" value="ECO:0007669"/>
    <property type="project" value="UniProtKB-KW"/>
</dbReference>
<dbReference type="STRING" id="310781.SAMN05216259_104228"/>
<dbReference type="GO" id="GO:0016020">
    <property type="term" value="C:membrane"/>
    <property type="evidence" value="ECO:0007669"/>
    <property type="project" value="TreeGrafter"/>
</dbReference>
<dbReference type="Gene3D" id="3.40.50.1820">
    <property type="entry name" value="alpha/beta hydrolase"/>
    <property type="match status" value="1"/>
</dbReference>
<accession>A0A1H0BLJ2</accession>
<dbReference type="AlphaFoldDB" id="A0A1H0BLJ2"/>
<dbReference type="Proteomes" id="UP000199341">
    <property type="component" value="Unassembled WGS sequence"/>
</dbReference>
<keyword evidence="4" id="KW-1185">Reference proteome</keyword>
<dbReference type="InterPro" id="IPR000073">
    <property type="entry name" value="AB_hydrolase_1"/>
</dbReference>
<dbReference type="InterPro" id="IPR029058">
    <property type="entry name" value="AB_hydrolase_fold"/>
</dbReference>
<name>A0A1H0BLJ2_9ACTN</name>
<organism evidence="3 4">
    <name type="scientific">Actinacidiphila guanduensis</name>
    <dbReference type="NCBI Taxonomy" id="310781"/>
    <lineage>
        <taxon>Bacteria</taxon>
        <taxon>Bacillati</taxon>
        <taxon>Actinomycetota</taxon>
        <taxon>Actinomycetes</taxon>
        <taxon>Kitasatosporales</taxon>
        <taxon>Streptomycetaceae</taxon>
        <taxon>Actinacidiphila</taxon>
    </lineage>
</organism>
<protein>
    <submittedName>
        <fullName evidence="3">2-succinyl-6-hydroxy-2,4-cyclohexadiene-1-carboxylate synthase</fullName>
    </submittedName>
</protein>
<dbReference type="PANTHER" id="PTHR43798:SF31">
    <property type="entry name" value="AB HYDROLASE SUPERFAMILY PROTEIN YCLE"/>
    <property type="match status" value="1"/>
</dbReference>
<dbReference type="PRINTS" id="PR00111">
    <property type="entry name" value="ABHYDROLASE"/>
</dbReference>
<dbReference type="Pfam" id="PF00561">
    <property type="entry name" value="Abhydrolase_1"/>
    <property type="match status" value="1"/>
</dbReference>
<proteinExistence type="predicted"/>
<evidence type="ECO:0000259" key="2">
    <source>
        <dbReference type="Pfam" id="PF00561"/>
    </source>
</evidence>
<dbReference type="SUPFAM" id="SSF53474">
    <property type="entry name" value="alpha/beta-Hydrolases"/>
    <property type="match status" value="1"/>
</dbReference>
<feature type="domain" description="AB hydrolase-1" evidence="2">
    <location>
        <begin position="22"/>
        <end position="122"/>
    </location>
</feature>
<dbReference type="EMBL" id="FNIE01000004">
    <property type="protein sequence ID" value="SDN46510.1"/>
    <property type="molecule type" value="Genomic_DNA"/>
</dbReference>
<evidence type="ECO:0000313" key="4">
    <source>
        <dbReference type="Proteomes" id="UP000199341"/>
    </source>
</evidence>
<dbReference type="InterPro" id="IPR050266">
    <property type="entry name" value="AB_hydrolase_sf"/>
</dbReference>
<evidence type="ECO:0000256" key="1">
    <source>
        <dbReference type="ARBA" id="ARBA00022801"/>
    </source>
</evidence>
<dbReference type="PANTHER" id="PTHR43798">
    <property type="entry name" value="MONOACYLGLYCEROL LIPASE"/>
    <property type="match status" value="1"/>
</dbReference>
<sequence length="257" mass="27035">METTATDGVRIAYETAGRGGIPLVLLHGFFGDRTTWRSAGYVDALTDFRLVLVDARGHGGSDAPHDPAAYRIERQAEDVVAVMDALGVQRAAVWGASMGGIVALHLMARHPARLLGVVAGAAHAEAVSDRASAEEEAAILRTQGVGPFVTGLERQGPLPGWMRTAMERADPHALAALTLALDERDGVLGALAATVVPSLFLAGSRDAALPAIRRSVAGTPGARLRELAGCGHFETFARADLAVPVVRPFLETWTAHR</sequence>